<dbReference type="EMBL" id="JABBGH010000001">
    <property type="protein sequence ID" value="NML64083.1"/>
    <property type="molecule type" value="Genomic_DNA"/>
</dbReference>
<evidence type="ECO:0000256" key="2">
    <source>
        <dbReference type="ARBA" id="ARBA00007367"/>
    </source>
</evidence>
<evidence type="ECO:0000256" key="3">
    <source>
        <dbReference type="ARBA" id="ARBA00022448"/>
    </source>
</evidence>
<evidence type="ECO:0000313" key="15">
    <source>
        <dbReference type="Proteomes" id="UP000559626"/>
    </source>
</evidence>
<dbReference type="PANTHER" id="PTHR10110">
    <property type="entry name" value="SODIUM/HYDROGEN EXCHANGER"/>
    <property type="match status" value="1"/>
</dbReference>
<evidence type="ECO:0000256" key="4">
    <source>
        <dbReference type="ARBA" id="ARBA00022449"/>
    </source>
</evidence>
<feature type="transmembrane region" description="Helical" evidence="12">
    <location>
        <begin position="208"/>
        <end position="229"/>
    </location>
</feature>
<evidence type="ECO:0000256" key="6">
    <source>
        <dbReference type="ARBA" id="ARBA00022692"/>
    </source>
</evidence>
<keyword evidence="15" id="KW-1185">Reference proteome</keyword>
<evidence type="ECO:0000256" key="9">
    <source>
        <dbReference type="ARBA" id="ARBA00023065"/>
    </source>
</evidence>
<feature type="transmembrane region" description="Helical" evidence="12">
    <location>
        <begin position="31"/>
        <end position="50"/>
    </location>
</feature>
<evidence type="ECO:0000256" key="12">
    <source>
        <dbReference type="SAM" id="Phobius"/>
    </source>
</evidence>
<keyword evidence="5" id="KW-1003">Cell membrane</keyword>
<evidence type="ECO:0000256" key="5">
    <source>
        <dbReference type="ARBA" id="ARBA00022475"/>
    </source>
</evidence>
<evidence type="ECO:0000256" key="10">
    <source>
        <dbReference type="ARBA" id="ARBA00023136"/>
    </source>
</evidence>
<proteinExistence type="inferred from homology"/>
<keyword evidence="4" id="KW-0050">Antiport</keyword>
<organism evidence="14 15">
    <name type="scientific">Hymenobacter polaris</name>
    <dbReference type="NCBI Taxonomy" id="2682546"/>
    <lineage>
        <taxon>Bacteria</taxon>
        <taxon>Pseudomonadati</taxon>
        <taxon>Bacteroidota</taxon>
        <taxon>Cytophagia</taxon>
        <taxon>Cytophagales</taxon>
        <taxon>Hymenobacteraceae</taxon>
        <taxon>Hymenobacter</taxon>
    </lineage>
</organism>
<feature type="transmembrane region" description="Helical" evidence="12">
    <location>
        <begin position="127"/>
        <end position="150"/>
    </location>
</feature>
<dbReference type="GO" id="GO:0015385">
    <property type="term" value="F:sodium:proton antiporter activity"/>
    <property type="evidence" value="ECO:0007669"/>
    <property type="project" value="InterPro"/>
</dbReference>
<comment type="similarity">
    <text evidence="2">Belongs to the monovalent cation:proton antiporter 1 (CPA1) transporter (TC 2.A.36) family.</text>
</comment>
<dbReference type="InterPro" id="IPR006153">
    <property type="entry name" value="Cation/H_exchanger_TM"/>
</dbReference>
<feature type="transmembrane region" description="Helical" evidence="12">
    <location>
        <begin position="292"/>
        <end position="312"/>
    </location>
</feature>
<keyword evidence="10 12" id="KW-0472">Membrane</keyword>
<keyword evidence="11" id="KW-0739">Sodium transport</keyword>
<dbReference type="Pfam" id="PF00999">
    <property type="entry name" value="Na_H_Exchanger"/>
    <property type="match status" value="1"/>
</dbReference>
<protein>
    <submittedName>
        <fullName evidence="14">Sodium:proton antiporter</fullName>
    </submittedName>
</protein>
<gene>
    <name evidence="14" type="ORF">HHL22_02590</name>
</gene>
<comment type="subcellular location">
    <subcellularLocation>
        <location evidence="1">Cell membrane</location>
        <topology evidence="1">Multi-pass membrane protein</topology>
    </subcellularLocation>
</comment>
<dbReference type="InterPro" id="IPR018422">
    <property type="entry name" value="Cation/H_exchanger_CPA1"/>
</dbReference>
<feature type="transmembrane region" description="Helical" evidence="12">
    <location>
        <begin position="389"/>
        <end position="409"/>
    </location>
</feature>
<feature type="domain" description="Cation/H+ exchanger transmembrane" evidence="13">
    <location>
        <begin position="13"/>
        <end position="410"/>
    </location>
</feature>
<feature type="transmembrane region" description="Helical" evidence="12">
    <location>
        <begin position="70"/>
        <end position="87"/>
    </location>
</feature>
<comment type="caution">
    <text evidence="14">The sequence shown here is derived from an EMBL/GenBank/DDBJ whole genome shotgun (WGS) entry which is preliminary data.</text>
</comment>
<evidence type="ECO:0000259" key="13">
    <source>
        <dbReference type="Pfam" id="PF00999"/>
    </source>
</evidence>
<reference evidence="14 15" key="1">
    <citation type="submission" date="2020-04" db="EMBL/GenBank/DDBJ databases">
        <title>Hymenobacter polaris sp. nov., isolated from Arctic soil.</title>
        <authorList>
            <person name="Dahal R.H."/>
        </authorList>
    </citation>
    <scope>NUCLEOTIDE SEQUENCE [LARGE SCALE GENOMIC DNA]</scope>
    <source>
        <strain evidence="14 15">RP-2-7</strain>
    </source>
</reference>
<dbReference type="AlphaFoldDB" id="A0A7Y0AB72"/>
<dbReference type="Proteomes" id="UP000559626">
    <property type="component" value="Unassembled WGS sequence"/>
</dbReference>
<dbReference type="Gene3D" id="6.10.140.1330">
    <property type="match status" value="1"/>
</dbReference>
<keyword evidence="8" id="KW-0915">Sodium</keyword>
<sequence length="430" mass="44590">MPLYDALALLLVLAAAFAYFNHRWLKMPPAIGLMVLGLLTSLSLVGLARLGVQPVLDLAQIVGKIDFNALVMQVMLGFLLFAGSIHVDTGRLGKLGWSVGTLALVGTLLSTALVGGAMYYLLPLLGLPTSLGYCLVFGALISPTDPVAVLSILTKARLNKNLETKIVGESLFNDGVGVVLFVVLLEIAQLGPREVTLTHALAVFAQEALGGMALGAALGLGTAWLLRAVDNYQVEVLLTLAVVAGGTALARHLHTSGPLAMVVAGLLVGHFSRSGAVFSPESRSYVDKFWELVDEVLNAVLFVLVGLEALVLPITGRIMGAGVVAIAVVLAARLVAVSSSLAILKSSKLFRPSQHGVAVLTWGGLRGGLSVALALGLPDSAPRELLVGITYVIVVFSIIGQGLTIGPLVRRLGVGNASSDAVPTRATAAP</sequence>
<dbReference type="GO" id="GO:0015386">
    <property type="term" value="F:potassium:proton antiporter activity"/>
    <property type="evidence" value="ECO:0007669"/>
    <property type="project" value="TreeGrafter"/>
</dbReference>
<feature type="transmembrane region" description="Helical" evidence="12">
    <location>
        <begin position="171"/>
        <end position="188"/>
    </location>
</feature>
<dbReference type="GO" id="GO:0005886">
    <property type="term" value="C:plasma membrane"/>
    <property type="evidence" value="ECO:0007669"/>
    <property type="project" value="UniProtKB-SubCell"/>
</dbReference>
<evidence type="ECO:0000256" key="11">
    <source>
        <dbReference type="ARBA" id="ARBA00023201"/>
    </source>
</evidence>
<keyword evidence="6 12" id="KW-0812">Transmembrane</keyword>
<feature type="transmembrane region" description="Helical" evidence="12">
    <location>
        <begin position="356"/>
        <end position="377"/>
    </location>
</feature>
<feature type="transmembrane region" description="Helical" evidence="12">
    <location>
        <begin position="99"/>
        <end position="121"/>
    </location>
</feature>
<dbReference type="GO" id="GO:0051453">
    <property type="term" value="P:regulation of intracellular pH"/>
    <property type="evidence" value="ECO:0007669"/>
    <property type="project" value="TreeGrafter"/>
</dbReference>
<evidence type="ECO:0000256" key="1">
    <source>
        <dbReference type="ARBA" id="ARBA00004651"/>
    </source>
</evidence>
<name>A0A7Y0AB72_9BACT</name>
<evidence type="ECO:0000256" key="8">
    <source>
        <dbReference type="ARBA" id="ARBA00023053"/>
    </source>
</evidence>
<keyword evidence="9" id="KW-0406">Ion transport</keyword>
<feature type="transmembrane region" description="Helical" evidence="12">
    <location>
        <begin position="318"/>
        <end position="344"/>
    </location>
</feature>
<dbReference type="GO" id="GO:0098719">
    <property type="term" value="P:sodium ion import across plasma membrane"/>
    <property type="evidence" value="ECO:0007669"/>
    <property type="project" value="TreeGrafter"/>
</dbReference>
<feature type="transmembrane region" description="Helical" evidence="12">
    <location>
        <begin position="6"/>
        <end position="24"/>
    </location>
</feature>
<dbReference type="RefSeq" id="WP_169529408.1">
    <property type="nucleotide sequence ID" value="NZ_JABBGH010000001.1"/>
</dbReference>
<evidence type="ECO:0000313" key="14">
    <source>
        <dbReference type="EMBL" id="NML64083.1"/>
    </source>
</evidence>
<keyword evidence="3" id="KW-0813">Transport</keyword>
<dbReference type="PANTHER" id="PTHR10110:SF195">
    <property type="entry name" value="NA(+)_H(+) ANTIPORTER NHAS2"/>
    <property type="match status" value="1"/>
</dbReference>
<evidence type="ECO:0000256" key="7">
    <source>
        <dbReference type="ARBA" id="ARBA00022989"/>
    </source>
</evidence>
<accession>A0A7Y0AB72</accession>
<keyword evidence="7 12" id="KW-1133">Transmembrane helix</keyword>